<gene>
    <name evidence="1" type="ORF">PISMIDRAFT_409871</name>
</gene>
<dbReference type="HOGENOM" id="CLU_1897018_0_0_1"/>
<dbReference type="AlphaFoldDB" id="A0A0C9ZQ79"/>
<reference evidence="2" key="2">
    <citation type="submission" date="2015-01" db="EMBL/GenBank/DDBJ databases">
        <title>Evolutionary Origins and Diversification of the Mycorrhizal Mutualists.</title>
        <authorList>
            <consortium name="DOE Joint Genome Institute"/>
            <consortium name="Mycorrhizal Genomics Consortium"/>
            <person name="Kohler A."/>
            <person name="Kuo A."/>
            <person name="Nagy L.G."/>
            <person name="Floudas D."/>
            <person name="Copeland A."/>
            <person name="Barry K.W."/>
            <person name="Cichocki N."/>
            <person name="Veneault-Fourrey C."/>
            <person name="LaButti K."/>
            <person name="Lindquist E.A."/>
            <person name="Lipzen A."/>
            <person name="Lundell T."/>
            <person name="Morin E."/>
            <person name="Murat C."/>
            <person name="Riley R."/>
            <person name="Ohm R."/>
            <person name="Sun H."/>
            <person name="Tunlid A."/>
            <person name="Henrissat B."/>
            <person name="Grigoriev I.V."/>
            <person name="Hibbett D.S."/>
            <person name="Martin F."/>
        </authorList>
    </citation>
    <scope>NUCLEOTIDE SEQUENCE [LARGE SCALE GENOMIC DNA]</scope>
    <source>
        <strain evidence="2">441</strain>
    </source>
</reference>
<accession>A0A0C9ZQ79</accession>
<evidence type="ECO:0000313" key="2">
    <source>
        <dbReference type="Proteomes" id="UP000054018"/>
    </source>
</evidence>
<evidence type="ECO:0000313" key="1">
    <source>
        <dbReference type="EMBL" id="KIK24442.1"/>
    </source>
</evidence>
<sequence>MVGQQPYKVIHLPSILIQRASGKRTRLTTDPLITADRVKKITVELCLCSHLSLDYGESAAATLSLDYGKSAAATLSLDYGQSVVATSHSIMASQRRRPSHSVTASRWKEVTVRLPRDIIRKRTNPTSMEIHSLR</sequence>
<dbReference type="EMBL" id="KN833716">
    <property type="protein sequence ID" value="KIK24442.1"/>
    <property type="molecule type" value="Genomic_DNA"/>
</dbReference>
<organism evidence="1 2">
    <name type="scientific">Pisolithus microcarpus 441</name>
    <dbReference type="NCBI Taxonomy" id="765257"/>
    <lineage>
        <taxon>Eukaryota</taxon>
        <taxon>Fungi</taxon>
        <taxon>Dikarya</taxon>
        <taxon>Basidiomycota</taxon>
        <taxon>Agaricomycotina</taxon>
        <taxon>Agaricomycetes</taxon>
        <taxon>Agaricomycetidae</taxon>
        <taxon>Boletales</taxon>
        <taxon>Sclerodermatineae</taxon>
        <taxon>Pisolithaceae</taxon>
        <taxon>Pisolithus</taxon>
    </lineage>
</organism>
<keyword evidence="2" id="KW-1185">Reference proteome</keyword>
<dbReference type="Proteomes" id="UP000054018">
    <property type="component" value="Unassembled WGS sequence"/>
</dbReference>
<proteinExistence type="predicted"/>
<protein>
    <submittedName>
        <fullName evidence="1">Unplaced genomic scaffold scaffold_32, whole genome shotgun sequence</fullName>
    </submittedName>
</protein>
<name>A0A0C9ZQ79_9AGAM</name>
<reference evidence="1 2" key="1">
    <citation type="submission" date="2014-04" db="EMBL/GenBank/DDBJ databases">
        <authorList>
            <consortium name="DOE Joint Genome Institute"/>
            <person name="Kuo A."/>
            <person name="Kohler A."/>
            <person name="Costa M.D."/>
            <person name="Nagy L.G."/>
            <person name="Floudas D."/>
            <person name="Copeland A."/>
            <person name="Barry K.W."/>
            <person name="Cichocki N."/>
            <person name="Veneault-Fourrey C."/>
            <person name="LaButti K."/>
            <person name="Lindquist E.A."/>
            <person name="Lipzen A."/>
            <person name="Lundell T."/>
            <person name="Morin E."/>
            <person name="Murat C."/>
            <person name="Sun H."/>
            <person name="Tunlid A."/>
            <person name="Henrissat B."/>
            <person name="Grigoriev I.V."/>
            <person name="Hibbett D.S."/>
            <person name="Martin F."/>
            <person name="Nordberg H.P."/>
            <person name="Cantor M.N."/>
            <person name="Hua S.X."/>
        </authorList>
    </citation>
    <scope>NUCLEOTIDE SEQUENCE [LARGE SCALE GENOMIC DNA]</scope>
    <source>
        <strain evidence="1 2">441</strain>
    </source>
</reference>